<dbReference type="PANTHER" id="PTHR47501">
    <property type="entry name" value="TRANSPOSASE-RELATED"/>
    <property type="match status" value="1"/>
</dbReference>
<dbReference type="Ensembl" id="ENSOABT00000063850.1">
    <property type="protein sequence ID" value="ENSOABP00000070548.1"/>
    <property type="gene ID" value="ENSOABG00000027617.1"/>
</dbReference>
<dbReference type="RefSeq" id="XP_039459008.1">
    <property type="nucleotide sequence ID" value="XM_039603074.1"/>
</dbReference>
<keyword evidence="2 4" id="KW-0863">Zinc-finger</keyword>
<keyword evidence="3" id="KW-0862">Zinc</keyword>
<dbReference type="SUPFAM" id="SSF140996">
    <property type="entry name" value="Hermes dimerisation domain"/>
    <property type="match status" value="1"/>
</dbReference>
<evidence type="ECO:0000256" key="3">
    <source>
        <dbReference type="ARBA" id="ARBA00022833"/>
    </source>
</evidence>
<sequence>MATVSANTEQDKHPWPHMQSMFRFKGVQKDSYIMRCLLCEPKQTDVSAYKNSTSNLRKHVARVHSNKLRMYTELMDSHRKRKSSSSTEPPMKNAKLTDSFTGSRRITQATFDKLLLMFVCEANQPFSIVETSSFKTMMETLQPQCTVMTRKTLCSKIQDAVKTMKSIIIKKLSTVNYVATTTDCWSARQHSYLGVTCHWIDDISLERHSAALACRPLKGSHTFDVLAAALEEIHSEYHIREKVTWTTTDSGSNFLKAFRLYGEDKEEETTNWQEDSGSILDDAEDSELEVEYQDVFAVLDDNTGLEYQLPRHQKCACHLLNLISTVDATAAEATNDTYKRLSLSAFAKCHALWNKTSRSIMAYETVERECKLQFLRPNQTRWSSLFLAVERLVRIHKEQGEKAIRNVCTALKIKMFNPAEMGFLVEYTAVMKPVAMALNILQGESSVHMGFLLPTLYQLLEKLRKLESSCKMCRPLVDALRDGIQKRFGEMMKDPELIAAAILIPRFRTSWTTEESILKAGLTFIRHQLDTELGEASTNSSLSDEDDFFGSMGSGNPEAGELERYLSCPFTGGVDVLHGFPQIKKLSIKVNTALPASAACERLFSHAGLLFTAKWSQLHSKNLESQLLKLNHHFTD</sequence>
<feature type="region of interest" description="Disordered" evidence="5">
    <location>
        <begin position="75"/>
        <end position="97"/>
    </location>
</feature>
<evidence type="ECO:0000313" key="8">
    <source>
        <dbReference type="Proteomes" id="UP000472276"/>
    </source>
</evidence>
<reference evidence="8" key="1">
    <citation type="submission" date="2020-03" db="EMBL/GenBank/DDBJ databases">
        <title>Evolution of repeat sequences and sex chromosomes of tilapia species revealed by chromosome-level genomes.</title>
        <authorList>
            <person name="Xu L."/>
            <person name="Tao W."/>
            <person name="Wang D."/>
            <person name="Zhou Q."/>
        </authorList>
    </citation>
    <scope>NUCLEOTIDE SEQUENCE [LARGE SCALE GENOMIC DNA]</scope>
    <source>
        <strain evidence="8">Israel</strain>
    </source>
</reference>
<dbReference type="KEGG" id="oau:120434744"/>
<keyword evidence="8" id="KW-1185">Reference proteome</keyword>
<dbReference type="AlphaFoldDB" id="A0AAZ1XSJ4"/>
<feature type="domain" description="BED-type" evidence="6">
    <location>
        <begin position="9"/>
        <end position="71"/>
    </location>
</feature>
<dbReference type="GO" id="GO:0003677">
    <property type="term" value="F:DNA binding"/>
    <property type="evidence" value="ECO:0007669"/>
    <property type="project" value="InterPro"/>
</dbReference>
<reference evidence="7" key="3">
    <citation type="submission" date="2025-09" db="UniProtKB">
        <authorList>
            <consortium name="Ensembl"/>
        </authorList>
    </citation>
    <scope>IDENTIFICATION</scope>
</reference>
<gene>
    <name evidence="7" type="primary">LOC120434744</name>
</gene>
<dbReference type="InterPro" id="IPR003656">
    <property type="entry name" value="Znf_BED"/>
</dbReference>
<dbReference type="GO" id="GO:0008270">
    <property type="term" value="F:zinc ion binding"/>
    <property type="evidence" value="ECO:0007669"/>
    <property type="project" value="UniProtKB-KW"/>
</dbReference>
<evidence type="ECO:0000259" key="6">
    <source>
        <dbReference type="PROSITE" id="PS50808"/>
    </source>
</evidence>
<dbReference type="SUPFAM" id="SSF53098">
    <property type="entry name" value="Ribonuclease H-like"/>
    <property type="match status" value="1"/>
</dbReference>
<evidence type="ECO:0000256" key="5">
    <source>
        <dbReference type="SAM" id="MobiDB-lite"/>
    </source>
</evidence>
<evidence type="ECO:0000256" key="4">
    <source>
        <dbReference type="PROSITE-ProRule" id="PRU00027"/>
    </source>
</evidence>
<keyword evidence="1" id="KW-0479">Metal-binding</keyword>
<evidence type="ECO:0000256" key="2">
    <source>
        <dbReference type="ARBA" id="ARBA00022771"/>
    </source>
</evidence>
<dbReference type="InterPro" id="IPR012337">
    <property type="entry name" value="RNaseH-like_sf"/>
</dbReference>
<proteinExistence type="predicted"/>
<evidence type="ECO:0000313" key="7">
    <source>
        <dbReference type="Ensembl" id="ENSOABP00000070548.1"/>
    </source>
</evidence>
<dbReference type="Proteomes" id="UP000472276">
    <property type="component" value="Unassembled WGS sequence"/>
</dbReference>
<dbReference type="PANTHER" id="PTHR47501:SF5">
    <property type="entry name" value="HAT C-TERMINAL DIMERISATION DOMAIN-CONTAINING PROTEIN"/>
    <property type="match status" value="1"/>
</dbReference>
<dbReference type="GeneID" id="120434744"/>
<evidence type="ECO:0000256" key="1">
    <source>
        <dbReference type="ARBA" id="ARBA00022723"/>
    </source>
</evidence>
<dbReference type="PROSITE" id="PS50808">
    <property type="entry name" value="ZF_BED"/>
    <property type="match status" value="1"/>
</dbReference>
<protein>
    <recommendedName>
        <fullName evidence="6">BED-type domain-containing protein</fullName>
    </recommendedName>
</protein>
<accession>A0AAZ1XSJ4</accession>
<name>A0AAZ1XSJ4_OREAU</name>
<organism evidence="7 8">
    <name type="scientific">Oreochromis aureus</name>
    <name type="common">Israeli tilapia</name>
    <name type="synonym">Chromis aureus</name>
    <dbReference type="NCBI Taxonomy" id="47969"/>
    <lineage>
        <taxon>Eukaryota</taxon>
        <taxon>Metazoa</taxon>
        <taxon>Chordata</taxon>
        <taxon>Craniata</taxon>
        <taxon>Vertebrata</taxon>
        <taxon>Euteleostomi</taxon>
        <taxon>Actinopterygii</taxon>
        <taxon>Neopterygii</taxon>
        <taxon>Teleostei</taxon>
        <taxon>Neoteleostei</taxon>
        <taxon>Acanthomorphata</taxon>
        <taxon>Ovalentaria</taxon>
        <taxon>Cichlomorphae</taxon>
        <taxon>Cichliformes</taxon>
        <taxon>Cichlidae</taxon>
        <taxon>African cichlids</taxon>
        <taxon>Pseudocrenilabrinae</taxon>
        <taxon>Oreochromini</taxon>
        <taxon>Oreochromis</taxon>
    </lineage>
</organism>
<reference evidence="7" key="2">
    <citation type="submission" date="2025-08" db="UniProtKB">
        <authorList>
            <consortium name="Ensembl"/>
        </authorList>
    </citation>
    <scope>IDENTIFICATION</scope>
</reference>